<evidence type="ECO:0000313" key="1">
    <source>
        <dbReference type="EMBL" id="MCB8888799.1"/>
    </source>
</evidence>
<protein>
    <submittedName>
        <fullName evidence="1">Uncharacterized protein</fullName>
    </submittedName>
</protein>
<gene>
    <name evidence="1" type="ORF">GEV37_06675</name>
</gene>
<keyword evidence="2" id="KW-1185">Reference proteome</keyword>
<organism evidence="1 2">
    <name type="scientific">Vreelandella malpeensis</name>
    <dbReference type="NCBI Taxonomy" id="1172368"/>
    <lineage>
        <taxon>Bacteria</taxon>
        <taxon>Pseudomonadati</taxon>
        <taxon>Pseudomonadota</taxon>
        <taxon>Gammaproteobacteria</taxon>
        <taxon>Oceanospirillales</taxon>
        <taxon>Halomonadaceae</taxon>
        <taxon>Vreelandella</taxon>
    </lineage>
</organism>
<dbReference type="EMBL" id="WHVL01000002">
    <property type="protein sequence ID" value="MCB8888799.1"/>
    <property type="molecule type" value="Genomic_DNA"/>
</dbReference>
<proteinExistence type="predicted"/>
<name>A0ABS8DRF4_9GAMM</name>
<dbReference type="InterPro" id="IPR024651">
    <property type="entry name" value="FAD-SLDH_ssu"/>
</dbReference>
<dbReference type="Proteomes" id="UP001319882">
    <property type="component" value="Unassembled WGS sequence"/>
</dbReference>
<reference evidence="1 2" key="1">
    <citation type="journal article" date="2021" name="Sci. Rep.">
        <title>Genome analysis of a halophilic bacterium Halomonas malpeensis YU-PRIM-29(T) reveals its exopolysaccharide and pigment producing capabilities.</title>
        <authorList>
            <person name="Athmika"/>
            <person name="Ghate S.D."/>
            <person name="Arun A.B."/>
            <person name="Rao S.S."/>
            <person name="Kumar S.T.A."/>
            <person name="Kandiyil M.K."/>
            <person name="Saptami K."/>
            <person name="Rekha P.D."/>
        </authorList>
    </citation>
    <scope>NUCLEOTIDE SEQUENCE [LARGE SCALE GENOMIC DNA]</scope>
    <source>
        <strain evidence="2">prim 29</strain>
    </source>
</reference>
<dbReference type="InterPro" id="IPR006311">
    <property type="entry name" value="TAT_signal"/>
</dbReference>
<evidence type="ECO:0000313" key="2">
    <source>
        <dbReference type="Proteomes" id="UP001319882"/>
    </source>
</evidence>
<dbReference type="PROSITE" id="PS51318">
    <property type="entry name" value="TAT"/>
    <property type="match status" value="1"/>
</dbReference>
<dbReference type="RefSeq" id="WP_227389462.1">
    <property type="nucleotide sequence ID" value="NZ_JBHSCJ010000010.1"/>
</dbReference>
<sequence>MATLSRRRVIQLAGGFALTGVAGRWLTLPEAWAEPVGAPADELSDFLEISRKLTQRDELDEHLAGALVLASTLALEGFGERLARLKALFDQRPALLERSPLAFGDDFTDQETTARQVLGGWYTGVVGSGEQAIYVTYLNALANRLVADKLVPPSFSYGPCGSWRHAP</sequence>
<comment type="caution">
    <text evidence="1">The sequence shown here is derived from an EMBL/GenBank/DDBJ whole genome shotgun (WGS) entry which is preliminary data.</text>
</comment>
<dbReference type="Pfam" id="PF12318">
    <property type="entry name" value="FAD-SLDH"/>
    <property type="match status" value="1"/>
</dbReference>
<accession>A0ABS8DRF4</accession>